<proteinExistence type="predicted"/>
<dbReference type="AlphaFoldDB" id="A0A7J9SIW9"/>
<keyword evidence="8" id="KW-1185">Reference proteome</keyword>
<dbReference type="GO" id="GO:0016787">
    <property type="term" value="F:hydrolase activity"/>
    <property type="evidence" value="ECO:0007669"/>
    <property type="project" value="UniProtKB-KW"/>
</dbReference>
<feature type="domain" description="LTD" evidence="6">
    <location>
        <begin position="216"/>
        <end position="331"/>
    </location>
</feature>
<dbReference type="Pfam" id="PF00932">
    <property type="entry name" value="LTD"/>
    <property type="match status" value="1"/>
</dbReference>
<keyword evidence="1" id="KW-0540">Nuclease</keyword>
<accession>A0A7J9SIW9</accession>
<dbReference type="GO" id="GO:0003676">
    <property type="term" value="F:nucleic acid binding"/>
    <property type="evidence" value="ECO:0007669"/>
    <property type="project" value="InterPro"/>
</dbReference>
<feature type="transmembrane region" description="Helical" evidence="4">
    <location>
        <begin position="24"/>
        <end position="42"/>
    </location>
</feature>
<keyword evidence="3" id="KW-0378">Hydrolase</keyword>
<evidence type="ECO:0000313" key="8">
    <source>
        <dbReference type="Proteomes" id="UP000546257"/>
    </source>
</evidence>
<dbReference type="SUPFAM" id="SSF74853">
    <property type="entry name" value="Lamin A/C globular tail domain"/>
    <property type="match status" value="1"/>
</dbReference>
<gene>
    <name evidence="7" type="ORF">H5V44_07175</name>
</gene>
<sequence>MEWQYERTVSPPARRLPGGLPRRGHVAVLLLLVVSAGCLSGVPGVGPADPTRTDGPAGTDDGVEVTVIDVVDGDTIDIAYDNGTQDTVRLLGVDSPEVRSSNDPAEYTGVPTTQAGERCLRRAGADASAYAVDRLAGESVTLVFDPQSEQRGYYGRLLAYVFVDGESFNHALLREGHARVYDTTFTERERYERTAEAARADRRGLWSCVDADGGNADGTVGETALEVIEINYDAPGNDNDNLDEESVTFRNDGSDPLDVSGWTVADDGGHSYTFPDGTVVDPGAEVTLRTGSGTDTARTYYWGRSGAVWNNDGDVVTVRNATGSTVIRLPY</sequence>
<dbReference type="PROSITE" id="PS51841">
    <property type="entry name" value="LTD"/>
    <property type="match status" value="1"/>
</dbReference>
<reference evidence="7 8" key="1">
    <citation type="submission" date="2020-08" db="EMBL/GenBank/DDBJ databases">
        <authorList>
            <person name="Seo M.-J."/>
        </authorList>
    </citation>
    <scope>NUCLEOTIDE SEQUENCE [LARGE SCALE GENOMIC DNA]</scope>
    <source>
        <strain evidence="7 8">MBLA0160</strain>
    </source>
</reference>
<keyword evidence="4" id="KW-1133">Transmembrane helix</keyword>
<dbReference type="Gene3D" id="2.60.40.1260">
    <property type="entry name" value="Lamin Tail domain"/>
    <property type="match status" value="1"/>
</dbReference>
<dbReference type="EMBL" id="JACKXD010000002">
    <property type="protein sequence ID" value="MBB6646069.1"/>
    <property type="molecule type" value="Genomic_DNA"/>
</dbReference>
<evidence type="ECO:0000259" key="5">
    <source>
        <dbReference type="PROSITE" id="PS50830"/>
    </source>
</evidence>
<evidence type="ECO:0000256" key="1">
    <source>
        <dbReference type="ARBA" id="ARBA00022722"/>
    </source>
</evidence>
<dbReference type="GO" id="GO:0004519">
    <property type="term" value="F:endonuclease activity"/>
    <property type="evidence" value="ECO:0007669"/>
    <property type="project" value="UniProtKB-KW"/>
</dbReference>
<dbReference type="InterPro" id="IPR035437">
    <property type="entry name" value="SNase_OB-fold_sf"/>
</dbReference>
<feature type="domain" description="TNase-like" evidence="5">
    <location>
        <begin position="61"/>
        <end position="208"/>
    </location>
</feature>
<evidence type="ECO:0000256" key="4">
    <source>
        <dbReference type="SAM" id="Phobius"/>
    </source>
</evidence>
<evidence type="ECO:0000313" key="7">
    <source>
        <dbReference type="EMBL" id="MBB6646069.1"/>
    </source>
</evidence>
<dbReference type="PROSITE" id="PS50830">
    <property type="entry name" value="TNASE_3"/>
    <property type="match status" value="1"/>
</dbReference>
<dbReference type="Proteomes" id="UP000546257">
    <property type="component" value="Unassembled WGS sequence"/>
</dbReference>
<dbReference type="SUPFAM" id="SSF50199">
    <property type="entry name" value="Staphylococcal nuclease"/>
    <property type="match status" value="1"/>
</dbReference>
<dbReference type="Pfam" id="PF00565">
    <property type="entry name" value="SNase"/>
    <property type="match status" value="1"/>
</dbReference>
<keyword evidence="2" id="KW-0255">Endonuclease</keyword>
<comment type="caution">
    <text evidence="7">The sequence shown here is derived from an EMBL/GenBank/DDBJ whole genome shotgun (WGS) entry which is preliminary data.</text>
</comment>
<dbReference type="InterPro" id="IPR002071">
    <property type="entry name" value="Thermonucl_AS"/>
</dbReference>
<protein>
    <submittedName>
        <fullName evidence="7">Lamin tail domain-containing protein</fullName>
    </submittedName>
</protein>
<keyword evidence="4" id="KW-0472">Membrane</keyword>
<dbReference type="Gene3D" id="2.40.50.90">
    <property type="match status" value="1"/>
</dbReference>
<dbReference type="InterPro" id="IPR016071">
    <property type="entry name" value="Staphylococal_nuclease_OB-fold"/>
</dbReference>
<evidence type="ECO:0000259" key="6">
    <source>
        <dbReference type="PROSITE" id="PS51841"/>
    </source>
</evidence>
<dbReference type="PROSITE" id="PS01123">
    <property type="entry name" value="TNASE_1"/>
    <property type="match status" value="1"/>
</dbReference>
<evidence type="ECO:0000256" key="3">
    <source>
        <dbReference type="ARBA" id="ARBA00022801"/>
    </source>
</evidence>
<dbReference type="PANTHER" id="PTHR12302:SF3">
    <property type="entry name" value="SERINE_THREONINE-PROTEIN KINASE 31"/>
    <property type="match status" value="1"/>
</dbReference>
<keyword evidence="4" id="KW-0812">Transmembrane</keyword>
<dbReference type="PANTHER" id="PTHR12302">
    <property type="entry name" value="EBNA2 BINDING PROTEIN P100"/>
    <property type="match status" value="1"/>
</dbReference>
<organism evidence="7 8">
    <name type="scientific">Halobellus ruber</name>
    <dbReference type="NCBI Taxonomy" id="2761102"/>
    <lineage>
        <taxon>Archaea</taxon>
        <taxon>Methanobacteriati</taxon>
        <taxon>Methanobacteriota</taxon>
        <taxon>Stenosarchaea group</taxon>
        <taxon>Halobacteria</taxon>
        <taxon>Halobacteriales</taxon>
        <taxon>Haloferacaceae</taxon>
        <taxon>Halobellus</taxon>
    </lineage>
</organism>
<dbReference type="SMART" id="SM00318">
    <property type="entry name" value="SNc"/>
    <property type="match status" value="1"/>
</dbReference>
<name>A0A7J9SIW9_9EURY</name>
<dbReference type="InterPro" id="IPR036415">
    <property type="entry name" value="Lamin_tail_dom_sf"/>
</dbReference>
<evidence type="ECO:0000256" key="2">
    <source>
        <dbReference type="ARBA" id="ARBA00022759"/>
    </source>
</evidence>
<dbReference type="InterPro" id="IPR001322">
    <property type="entry name" value="Lamin_tail_dom"/>
</dbReference>